<keyword evidence="3" id="KW-0472">Membrane</keyword>
<dbReference type="AlphaFoldDB" id="A0AA88UCH4"/>
<organism evidence="5 6">
    <name type="scientific">Escallonia rubra</name>
    <dbReference type="NCBI Taxonomy" id="112253"/>
    <lineage>
        <taxon>Eukaryota</taxon>
        <taxon>Viridiplantae</taxon>
        <taxon>Streptophyta</taxon>
        <taxon>Embryophyta</taxon>
        <taxon>Tracheophyta</taxon>
        <taxon>Spermatophyta</taxon>
        <taxon>Magnoliopsida</taxon>
        <taxon>eudicotyledons</taxon>
        <taxon>Gunneridae</taxon>
        <taxon>Pentapetalae</taxon>
        <taxon>asterids</taxon>
        <taxon>campanulids</taxon>
        <taxon>Escalloniales</taxon>
        <taxon>Escalloniaceae</taxon>
        <taxon>Escallonia</taxon>
    </lineage>
</organism>
<keyword evidence="2" id="KW-0012">Acyltransferase</keyword>
<dbReference type="InterPro" id="IPR011141">
    <property type="entry name" value="Polyketide_synthase_type-III"/>
</dbReference>
<dbReference type="PANTHER" id="PTHR11877:SF14">
    <property type="entry name" value="CHALCONE SYNTHASE"/>
    <property type="match status" value="1"/>
</dbReference>
<dbReference type="Gene3D" id="3.40.47.10">
    <property type="match status" value="1"/>
</dbReference>
<evidence type="ECO:0000256" key="2">
    <source>
        <dbReference type="ARBA" id="ARBA00023315"/>
    </source>
</evidence>
<dbReference type="EMBL" id="JAVXUO010001931">
    <property type="protein sequence ID" value="KAK2977908.1"/>
    <property type="molecule type" value="Genomic_DNA"/>
</dbReference>
<keyword evidence="3" id="KW-0812">Transmembrane</keyword>
<name>A0AA88UCH4_9ASTE</name>
<keyword evidence="3" id="KW-1133">Transmembrane helix</keyword>
<proteinExistence type="predicted"/>
<gene>
    <name evidence="5" type="ORF">RJ640_002958</name>
</gene>
<evidence type="ECO:0000313" key="5">
    <source>
        <dbReference type="EMBL" id="KAK2977908.1"/>
    </source>
</evidence>
<reference evidence="5" key="1">
    <citation type="submission" date="2022-12" db="EMBL/GenBank/DDBJ databases">
        <title>Draft genome assemblies for two species of Escallonia (Escalloniales).</title>
        <authorList>
            <person name="Chanderbali A."/>
            <person name="Dervinis C."/>
            <person name="Anghel I."/>
            <person name="Soltis D."/>
            <person name="Soltis P."/>
            <person name="Zapata F."/>
        </authorList>
    </citation>
    <scope>NUCLEOTIDE SEQUENCE</scope>
    <source>
        <strain evidence="5">UCBG92.1500</strain>
        <tissue evidence="5">Leaf</tissue>
    </source>
</reference>
<evidence type="ECO:0000313" key="6">
    <source>
        <dbReference type="Proteomes" id="UP001187471"/>
    </source>
</evidence>
<accession>A0AA88UCH4</accession>
<evidence type="ECO:0000256" key="1">
    <source>
        <dbReference type="ARBA" id="ARBA00022679"/>
    </source>
</evidence>
<keyword evidence="1" id="KW-0808">Transferase</keyword>
<protein>
    <recommendedName>
        <fullName evidence="4">Chalcone/stilbene synthase N-terminal domain-containing protein</fullName>
    </recommendedName>
</protein>
<comment type="caution">
    <text evidence="5">The sequence shown here is derived from an EMBL/GenBank/DDBJ whole genome shotgun (WGS) entry which is preliminary data.</text>
</comment>
<dbReference type="GO" id="GO:0030639">
    <property type="term" value="P:polyketide biosynthetic process"/>
    <property type="evidence" value="ECO:0007669"/>
    <property type="project" value="TreeGrafter"/>
</dbReference>
<feature type="transmembrane region" description="Helical" evidence="3">
    <location>
        <begin position="161"/>
        <end position="188"/>
    </location>
</feature>
<dbReference type="Pfam" id="PF00195">
    <property type="entry name" value="Chal_sti_synt_N"/>
    <property type="match status" value="1"/>
</dbReference>
<dbReference type="SUPFAM" id="SSF53901">
    <property type="entry name" value="Thiolase-like"/>
    <property type="match status" value="1"/>
</dbReference>
<evidence type="ECO:0000256" key="3">
    <source>
        <dbReference type="SAM" id="Phobius"/>
    </source>
</evidence>
<sequence length="198" mass="21245">MKPRVIYGRLLMGLGGVETGLVGDGRGEVDLVGGLDLFGVAEEGPTTSGVDMPDADYHLTNLLGLRPSVNRLMVYQQGCFTGDTVLRLAKDLTENNAGACVLVVCSEITVVTFRGSSNTHLDSLVRQALFGDGAAAVIVGADPDVSVERPFFTRISMLSPLLLYFDVLAFPLKLTLILSCMLLLLLLLPDFDIPAFIR</sequence>
<dbReference type="InterPro" id="IPR016039">
    <property type="entry name" value="Thiolase-like"/>
</dbReference>
<keyword evidence="6" id="KW-1185">Reference proteome</keyword>
<dbReference type="InterPro" id="IPR001099">
    <property type="entry name" value="Chalcone/stilbene_synt_N"/>
</dbReference>
<feature type="domain" description="Chalcone/stilbene synthase N-terminal" evidence="4">
    <location>
        <begin position="46"/>
        <end position="143"/>
    </location>
</feature>
<dbReference type="PANTHER" id="PTHR11877">
    <property type="entry name" value="HYDROXYMETHYLGLUTARYL-COA SYNTHASE"/>
    <property type="match status" value="1"/>
</dbReference>
<evidence type="ECO:0000259" key="4">
    <source>
        <dbReference type="Pfam" id="PF00195"/>
    </source>
</evidence>
<dbReference type="GO" id="GO:0016747">
    <property type="term" value="F:acyltransferase activity, transferring groups other than amino-acyl groups"/>
    <property type="evidence" value="ECO:0007669"/>
    <property type="project" value="InterPro"/>
</dbReference>
<dbReference type="Proteomes" id="UP001187471">
    <property type="component" value="Unassembled WGS sequence"/>
</dbReference>